<evidence type="ECO:0000313" key="4">
    <source>
        <dbReference type="EMBL" id="GGE62328.1"/>
    </source>
</evidence>
<dbReference type="Gene3D" id="2.70.98.10">
    <property type="match status" value="1"/>
</dbReference>
<evidence type="ECO:0000256" key="2">
    <source>
        <dbReference type="ARBA" id="ARBA00023235"/>
    </source>
</evidence>
<dbReference type="Proteomes" id="UP000606730">
    <property type="component" value="Unassembled WGS sequence"/>
</dbReference>
<organism evidence="4 5">
    <name type="scientific">Actibacterium pelagium</name>
    <dbReference type="NCBI Taxonomy" id="2029103"/>
    <lineage>
        <taxon>Bacteria</taxon>
        <taxon>Pseudomonadati</taxon>
        <taxon>Pseudomonadota</taxon>
        <taxon>Alphaproteobacteria</taxon>
        <taxon>Rhodobacterales</taxon>
        <taxon>Roseobacteraceae</taxon>
        <taxon>Actibacterium</taxon>
    </lineage>
</organism>
<dbReference type="EMBL" id="BMKN01000003">
    <property type="protein sequence ID" value="GGE62328.1"/>
    <property type="molecule type" value="Genomic_DNA"/>
</dbReference>
<dbReference type="InterPro" id="IPR008183">
    <property type="entry name" value="Aldose_1/G6P_1-epimerase"/>
</dbReference>
<dbReference type="PANTHER" id="PTHR10091">
    <property type="entry name" value="ALDOSE-1-EPIMERASE"/>
    <property type="match status" value="1"/>
</dbReference>
<dbReference type="CDD" id="cd09019">
    <property type="entry name" value="galactose_mutarotase_like"/>
    <property type="match status" value="1"/>
</dbReference>
<comment type="similarity">
    <text evidence="1">Belongs to the aldose epimerase family.</text>
</comment>
<accession>A0A917ENA9</accession>
<sequence length="310" mass="33522">MVVSADTIESVELVDGSMRVALLSYGAITQGWWLGDTPLILGYEAPADYLTDPFFMGAIVGRVANRISGARFSMNGAEFLLDANEGANCLHSGAMGLARQNWIAEKVSQQEARFSLLSEDGAGGFPGRVVFTVSVKLQAPRLTYTFFAQPDRPTPISLAQHNYYTLGEDTALHLKLKLASDRCLAKRDDGIPTGELNKASGNLDFGTFRRLGDAPELDHFYTFRSPGMDQPIAELRAPSGLGMRVWSDQPGAQVYTGRGLSTPFTKNGGMCIEPSGFPNAPNVASFPSMIFTPDQPYRQVLALEIDEGGA</sequence>
<name>A0A917ENA9_9RHOB</name>
<dbReference type="InterPro" id="IPR014718">
    <property type="entry name" value="GH-type_carb-bd"/>
</dbReference>
<dbReference type="GO" id="GO:0033499">
    <property type="term" value="P:galactose catabolic process via UDP-galactose, Leloir pathway"/>
    <property type="evidence" value="ECO:0007669"/>
    <property type="project" value="TreeGrafter"/>
</dbReference>
<dbReference type="Pfam" id="PF01263">
    <property type="entry name" value="Aldose_epim"/>
    <property type="match status" value="1"/>
</dbReference>
<dbReference type="GO" id="GO:0005737">
    <property type="term" value="C:cytoplasm"/>
    <property type="evidence" value="ECO:0007669"/>
    <property type="project" value="TreeGrafter"/>
</dbReference>
<proteinExistence type="inferred from homology"/>
<dbReference type="PANTHER" id="PTHR10091:SF0">
    <property type="entry name" value="GALACTOSE MUTAROTASE"/>
    <property type="match status" value="1"/>
</dbReference>
<dbReference type="InterPro" id="IPR011013">
    <property type="entry name" value="Gal_mutarotase_sf_dom"/>
</dbReference>
<reference evidence="4" key="1">
    <citation type="journal article" date="2014" name="Int. J. Syst. Evol. Microbiol.">
        <title>Complete genome sequence of Corynebacterium casei LMG S-19264T (=DSM 44701T), isolated from a smear-ripened cheese.</title>
        <authorList>
            <consortium name="US DOE Joint Genome Institute (JGI-PGF)"/>
            <person name="Walter F."/>
            <person name="Albersmeier A."/>
            <person name="Kalinowski J."/>
            <person name="Ruckert C."/>
        </authorList>
    </citation>
    <scope>NUCLEOTIDE SEQUENCE</scope>
    <source>
        <strain evidence="4">CGMCC 1.16012</strain>
    </source>
</reference>
<dbReference type="SUPFAM" id="SSF74650">
    <property type="entry name" value="Galactose mutarotase-like"/>
    <property type="match status" value="1"/>
</dbReference>
<keyword evidence="3" id="KW-0119">Carbohydrate metabolism</keyword>
<dbReference type="InterPro" id="IPR047215">
    <property type="entry name" value="Galactose_mutarotase-like"/>
</dbReference>
<keyword evidence="2" id="KW-0413">Isomerase</keyword>
<comment type="caution">
    <text evidence="4">The sequence shown here is derived from an EMBL/GenBank/DDBJ whole genome shotgun (WGS) entry which is preliminary data.</text>
</comment>
<keyword evidence="5" id="KW-1185">Reference proteome</keyword>
<evidence type="ECO:0000256" key="1">
    <source>
        <dbReference type="ARBA" id="ARBA00006206"/>
    </source>
</evidence>
<dbReference type="GO" id="GO:0004034">
    <property type="term" value="F:aldose 1-epimerase activity"/>
    <property type="evidence" value="ECO:0007669"/>
    <property type="project" value="TreeGrafter"/>
</dbReference>
<gene>
    <name evidence="4" type="primary">galM</name>
    <name evidence="4" type="ORF">GCM10011517_32530</name>
</gene>
<evidence type="ECO:0000256" key="3">
    <source>
        <dbReference type="ARBA" id="ARBA00023277"/>
    </source>
</evidence>
<dbReference type="GO" id="GO:0006006">
    <property type="term" value="P:glucose metabolic process"/>
    <property type="evidence" value="ECO:0007669"/>
    <property type="project" value="TreeGrafter"/>
</dbReference>
<dbReference type="GO" id="GO:0030246">
    <property type="term" value="F:carbohydrate binding"/>
    <property type="evidence" value="ECO:0007669"/>
    <property type="project" value="InterPro"/>
</dbReference>
<reference evidence="4" key="2">
    <citation type="submission" date="2020-09" db="EMBL/GenBank/DDBJ databases">
        <authorList>
            <person name="Sun Q."/>
            <person name="Zhou Y."/>
        </authorList>
    </citation>
    <scope>NUCLEOTIDE SEQUENCE</scope>
    <source>
        <strain evidence="4">CGMCC 1.16012</strain>
    </source>
</reference>
<protein>
    <submittedName>
        <fullName evidence="4">Aldose 1-epimerase</fullName>
    </submittedName>
</protein>
<evidence type="ECO:0000313" key="5">
    <source>
        <dbReference type="Proteomes" id="UP000606730"/>
    </source>
</evidence>
<dbReference type="AlphaFoldDB" id="A0A917ENA9"/>